<name>A0A7E5X2H0_TRINI</name>
<dbReference type="GO" id="GO:0005634">
    <property type="term" value="C:nucleus"/>
    <property type="evidence" value="ECO:0007669"/>
    <property type="project" value="InterPro"/>
</dbReference>
<feature type="domain" description="C2H2-type" evidence="7">
    <location>
        <begin position="256"/>
        <end position="278"/>
    </location>
</feature>
<evidence type="ECO:0000259" key="7">
    <source>
        <dbReference type="PROSITE" id="PS50157"/>
    </source>
</evidence>
<dbReference type="AlphaFoldDB" id="A0A7E5X2H0"/>
<dbReference type="Gene3D" id="3.30.160.60">
    <property type="entry name" value="Classic Zinc Finger"/>
    <property type="match status" value="2"/>
</dbReference>
<dbReference type="SUPFAM" id="SSF57716">
    <property type="entry name" value="Glucocorticoid receptor-like (DNA-binding domain)"/>
    <property type="match status" value="1"/>
</dbReference>
<dbReference type="SUPFAM" id="SSF57667">
    <property type="entry name" value="beta-beta-alpha zinc fingers"/>
    <property type="match status" value="3"/>
</dbReference>
<dbReference type="GO" id="GO:0000977">
    <property type="term" value="F:RNA polymerase II transcription regulatory region sequence-specific DNA binding"/>
    <property type="evidence" value="ECO:0007669"/>
    <property type="project" value="TreeGrafter"/>
</dbReference>
<dbReference type="KEGG" id="tnl:113507905"/>
<evidence type="ECO:0000256" key="1">
    <source>
        <dbReference type="ARBA" id="ARBA00022723"/>
    </source>
</evidence>
<dbReference type="RefSeq" id="XP_026746647.1">
    <property type="nucleotide sequence ID" value="XM_026890846.1"/>
</dbReference>
<evidence type="ECO:0000259" key="8">
    <source>
        <dbReference type="PROSITE" id="PS51915"/>
    </source>
</evidence>
<reference evidence="10" key="1">
    <citation type="submission" date="2025-08" db="UniProtKB">
        <authorList>
            <consortium name="RefSeq"/>
        </authorList>
    </citation>
    <scope>IDENTIFICATION</scope>
</reference>
<dbReference type="PROSITE" id="PS50157">
    <property type="entry name" value="ZINC_FINGER_C2H2_2"/>
    <property type="match status" value="4"/>
</dbReference>
<evidence type="ECO:0000256" key="2">
    <source>
        <dbReference type="ARBA" id="ARBA00022737"/>
    </source>
</evidence>
<evidence type="ECO:0000256" key="3">
    <source>
        <dbReference type="ARBA" id="ARBA00022771"/>
    </source>
</evidence>
<evidence type="ECO:0000313" key="9">
    <source>
        <dbReference type="Proteomes" id="UP000322000"/>
    </source>
</evidence>
<keyword evidence="4 6" id="KW-0862">Zinc</keyword>
<evidence type="ECO:0000313" key="10">
    <source>
        <dbReference type="RefSeq" id="XP_026746647.1"/>
    </source>
</evidence>
<dbReference type="OrthoDB" id="8922241at2759"/>
<gene>
    <name evidence="10" type="primary">LOC113507905</name>
</gene>
<dbReference type="GeneID" id="113507905"/>
<feature type="domain" description="ZAD" evidence="8">
    <location>
        <begin position="3"/>
        <end position="77"/>
    </location>
</feature>
<dbReference type="PANTHER" id="PTHR24379">
    <property type="entry name" value="KRAB AND ZINC FINGER DOMAIN-CONTAINING"/>
    <property type="match status" value="1"/>
</dbReference>
<dbReference type="PROSITE" id="PS51915">
    <property type="entry name" value="ZAD"/>
    <property type="match status" value="1"/>
</dbReference>
<feature type="binding site" evidence="6">
    <location>
        <position position="8"/>
    </location>
    <ligand>
        <name>Zn(2+)</name>
        <dbReference type="ChEBI" id="CHEBI:29105"/>
    </ligand>
</feature>
<feature type="domain" description="C2H2-type" evidence="7">
    <location>
        <begin position="198"/>
        <end position="226"/>
    </location>
</feature>
<dbReference type="Gene3D" id="3.40.1800.20">
    <property type="match status" value="1"/>
</dbReference>
<dbReference type="PROSITE" id="PS00028">
    <property type="entry name" value="ZINC_FINGER_C2H2_1"/>
    <property type="match status" value="3"/>
</dbReference>
<dbReference type="Proteomes" id="UP000322000">
    <property type="component" value="Unplaced"/>
</dbReference>
<keyword evidence="2" id="KW-0677">Repeat</keyword>
<dbReference type="PANTHER" id="PTHR24379:SF127">
    <property type="entry name" value="BLOODY FINGERS-RELATED"/>
    <property type="match status" value="1"/>
</dbReference>
<protein>
    <submittedName>
        <fullName evidence="10">Zinc finger and SCAN domain-containing protein 31-like isoform X1</fullName>
    </submittedName>
</protein>
<feature type="domain" description="C2H2-type" evidence="7">
    <location>
        <begin position="284"/>
        <end position="308"/>
    </location>
</feature>
<sequence>MFDKCRLCLMDTNLLPLFENIEEIDKYKNVLCDTTGLEIDPNDGFPQKICKQCKEDVQSASLLRIKSQTSDIELKNLRKKYENTKTEIYTTKIEEIHTELADHHDICIEINNSNPNMPIPEIKIEIQCDSSKEDGVTTWRAEEPVKKLSRKEKRQRYLDLVEGKLDPCGPVKCRVCKKSVSKWSCFISHAKLHLGFNFMCEFCGKSFISTTQLKRHCRSYHGMERDLQCKHCSYLALDNAQLKVHTRRQHTFERPYVCDTCSASYHSRRCLVQHLESHRTVATVQCDQCPQVFKSSRQLSRHRYRTHSLRVQAYKNS</sequence>
<dbReference type="InterPro" id="IPR013087">
    <property type="entry name" value="Znf_C2H2_type"/>
</dbReference>
<feature type="domain" description="C2H2-type" evidence="7">
    <location>
        <begin position="227"/>
        <end position="255"/>
    </location>
</feature>
<keyword evidence="3 5" id="KW-0863">Zinc-finger</keyword>
<feature type="binding site" evidence="6">
    <location>
        <position position="5"/>
    </location>
    <ligand>
        <name>Zn(2+)</name>
        <dbReference type="ChEBI" id="CHEBI:29105"/>
    </ligand>
</feature>
<dbReference type="InterPro" id="IPR012934">
    <property type="entry name" value="Znf_AD"/>
</dbReference>
<proteinExistence type="predicted"/>
<evidence type="ECO:0000256" key="6">
    <source>
        <dbReference type="PROSITE-ProRule" id="PRU01263"/>
    </source>
</evidence>
<evidence type="ECO:0000256" key="5">
    <source>
        <dbReference type="PROSITE-ProRule" id="PRU00042"/>
    </source>
</evidence>
<dbReference type="GO" id="GO:0000981">
    <property type="term" value="F:DNA-binding transcription factor activity, RNA polymerase II-specific"/>
    <property type="evidence" value="ECO:0007669"/>
    <property type="project" value="TreeGrafter"/>
</dbReference>
<feature type="binding site" evidence="6">
    <location>
        <position position="50"/>
    </location>
    <ligand>
        <name>Zn(2+)</name>
        <dbReference type="ChEBI" id="CHEBI:29105"/>
    </ligand>
</feature>
<evidence type="ECO:0000256" key="4">
    <source>
        <dbReference type="ARBA" id="ARBA00022833"/>
    </source>
</evidence>
<dbReference type="Pfam" id="PF00096">
    <property type="entry name" value="zf-C2H2"/>
    <property type="match status" value="2"/>
</dbReference>
<accession>A0A7E5X2H0</accession>
<feature type="binding site" evidence="6">
    <location>
        <position position="53"/>
    </location>
    <ligand>
        <name>Zn(2+)</name>
        <dbReference type="ChEBI" id="CHEBI:29105"/>
    </ligand>
</feature>
<organism evidence="9 10">
    <name type="scientific">Trichoplusia ni</name>
    <name type="common">Cabbage looper</name>
    <dbReference type="NCBI Taxonomy" id="7111"/>
    <lineage>
        <taxon>Eukaryota</taxon>
        <taxon>Metazoa</taxon>
        <taxon>Ecdysozoa</taxon>
        <taxon>Arthropoda</taxon>
        <taxon>Hexapoda</taxon>
        <taxon>Insecta</taxon>
        <taxon>Pterygota</taxon>
        <taxon>Neoptera</taxon>
        <taxon>Endopterygota</taxon>
        <taxon>Lepidoptera</taxon>
        <taxon>Glossata</taxon>
        <taxon>Ditrysia</taxon>
        <taxon>Noctuoidea</taxon>
        <taxon>Noctuidae</taxon>
        <taxon>Plusiinae</taxon>
        <taxon>Trichoplusia</taxon>
    </lineage>
</organism>
<dbReference type="SMART" id="SM00355">
    <property type="entry name" value="ZnF_C2H2"/>
    <property type="match status" value="5"/>
</dbReference>
<dbReference type="InParanoid" id="A0A7E5X2H0"/>
<dbReference type="InterPro" id="IPR036236">
    <property type="entry name" value="Znf_C2H2_sf"/>
</dbReference>
<keyword evidence="9" id="KW-1185">Reference proteome</keyword>
<dbReference type="SMART" id="SM00868">
    <property type="entry name" value="zf-AD"/>
    <property type="match status" value="2"/>
</dbReference>
<dbReference type="GO" id="GO:0008270">
    <property type="term" value="F:zinc ion binding"/>
    <property type="evidence" value="ECO:0007669"/>
    <property type="project" value="UniProtKB-UniRule"/>
</dbReference>
<dbReference type="Pfam" id="PF07776">
    <property type="entry name" value="zf-AD"/>
    <property type="match status" value="1"/>
</dbReference>
<keyword evidence="1 6" id="KW-0479">Metal-binding</keyword>